<keyword evidence="2" id="KW-1185">Reference proteome</keyword>
<dbReference type="EMBL" id="FQVF01000030">
    <property type="protein sequence ID" value="SHG78582.1"/>
    <property type="molecule type" value="Genomic_DNA"/>
</dbReference>
<dbReference type="Proteomes" id="UP000184517">
    <property type="component" value="Unassembled WGS sequence"/>
</dbReference>
<organism evidence="1 2">
    <name type="scientific">Marinomonas polaris DSM 16579</name>
    <dbReference type="NCBI Taxonomy" id="1122206"/>
    <lineage>
        <taxon>Bacteria</taxon>
        <taxon>Pseudomonadati</taxon>
        <taxon>Pseudomonadota</taxon>
        <taxon>Gammaproteobacteria</taxon>
        <taxon>Oceanospirillales</taxon>
        <taxon>Oceanospirillaceae</taxon>
        <taxon>Marinomonas</taxon>
    </lineage>
</organism>
<dbReference type="AlphaFoldDB" id="A0A1M5MNH0"/>
<evidence type="ECO:0000313" key="1">
    <source>
        <dbReference type="EMBL" id="SHG78582.1"/>
    </source>
</evidence>
<proteinExistence type="predicted"/>
<gene>
    <name evidence="1" type="ORF">SAMN02745753_04493</name>
</gene>
<reference evidence="2" key="1">
    <citation type="submission" date="2016-11" db="EMBL/GenBank/DDBJ databases">
        <authorList>
            <person name="Varghese N."/>
            <person name="Submissions S."/>
        </authorList>
    </citation>
    <scope>NUCLEOTIDE SEQUENCE [LARGE SCALE GENOMIC DNA]</scope>
    <source>
        <strain evidence="2">DSM 16579</strain>
    </source>
</reference>
<sequence>MPLPKARQEKPKATAKDVKSAAAVGDAVFAYFQKHGKFPTSKEQLQPAKA</sequence>
<protein>
    <submittedName>
        <fullName evidence="1">Uncharacterized protein</fullName>
    </submittedName>
</protein>
<accession>A0A1M5MNH0</accession>
<evidence type="ECO:0000313" key="2">
    <source>
        <dbReference type="Proteomes" id="UP000184517"/>
    </source>
</evidence>
<dbReference type="RefSeq" id="WP_157789907.1">
    <property type="nucleotide sequence ID" value="NZ_FQVF01000030.1"/>
</dbReference>
<name>A0A1M5MNH0_9GAMM</name>